<evidence type="ECO:0008006" key="3">
    <source>
        <dbReference type="Google" id="ProtNLM"/>
    </source>
</evidence>
<name>A0ABP6ZJT9_9ACTN</name>
<proteinExistence type="predicted"/>
<accession>A0ABP6ZJT9</accession>
<dbReference type="Proteomes" id="UP001500630">
    <property type="component" value="Unassembled WGS sequence"/>
</dbReference>
<reference evidence="2" key="1">
    <citation type="journal article" date="2019" name="Int. J. Syst. Evol. Microbiol.">
        <title>The Global Catalogue of Microorganisms (GCM) 10K type strain sequencing project: providing services to taxonomists for standard genome sequencing and annotation.</title>
        <authorList>
            <consortium name="The Broad Institute Genomics Platform"/>
            <consortium name="The Broad Institute Genome Sequencing Center for Infectious Disease"/>
            <person name="Wu L."/>
            <person name="Ma J."/>
        </authorList>
    </citation>
    <scope>NUCLEOTIDE SEQUENCE [LARGE SCALE GENOMIC DNA]</scope>
    <source>
        <strain evidence="2">JCM 17326</strain>
    </source>
</reference>
<organism evidence="1 2">
    <name type="scientific">Nonomuraea rosea</name>
    <dbReference type="NCBI Taxonomy" id="638574"/>
    <lineage>
        <taxon>Bacteria</taxon>
        <taxon>Bacillati</taxon>
        <taxon>Actinomycetota</taxon>
        <taxon>Actinomycetes</taxon>
        <taxon>Streptosporangiales</taxon>
        <taxon>Streptosporangiaceae</taxon>
        <taxon>Nonomuraea</taxon>
    </lineage>
</organism>
<keyword evidence="2" id="KW-1185">Reference proteome</keyword>
<sequence>MHRRWPPYAAHLLTRLVFRGPVADLLQGHQTEGGGRAGQDTARSHQNGLTVEALDAPGSPPATSSLAQIDPAGCHSFGLWVIQHL</sequence>
<evidence type="ECO:0000313" key="1">
    <source>
        <dbReference type="EMBL" id="GAA3610221.1"/>
    </source>
</evidence>
<gene>
    <name evidence="1" type="ORF">GCM10022419_114040</name>
</gene>
<evidence type="ECO:0000313" key="2">
    <source>
        <dbReference type="Proteomes" id="UP001500630"/>
    </source>
</evidence>
<dbReference type="EMBL" id="BAABDQ010000046">
    <property type="protein sequence ID" value="GAA3610221.1"/>
    <property type="molecule type" value="Genomic_DNA"/>
</dbReference>
<comment type="caution">
    <text evidence="1">The sequence shown here is derived from an EMBL/GenBank/DDBJ whole genome shotgun (WGS) entry which is preliminary data.</text>
</comment>
<protein>
    <recommendedName>
        <fullName evidence="3">Secreted protein</fullName>
    </recommendedName>
</protein>